<accession>A0AA90PC36</accession>
<reference evidence="2" key="1">
    <citation type="submission" date="2023-07" db="EMBL/GenBank/DDBJ databases">
        <title>Murine gut Bacillus species.</title>
        <authorList>
            <person name="Gutman E."/>
            <person name="Hashuel R."/>
            <person name="Litvak Y."/>
        </authorList>
    </citation>
    <scope>NUCLEOTIDE SEQUENCE</scope>
    <source>
        <strain evidence="2">RU293</strain>
    </source>
</reference>
<protein>
    <submittedName>
        <fullName evidence="2">Uncharacterized protein</fullName>
    </submittedName>
</protein>
<name>A0AA90PC36_9BACI</name>
<dbReference type="Proteomes" id="UP001178275">
    <property type="component" value="Unassembled WGS sequence"/>
</dbReference>
<gene>
    <name evidence="2" type="ORF">Q8G36_19035</name>
</gene>
<proteinExistence type="predicted"/>
<dbReference type="EMBL" id="JAUUTW010000022">
    <property type="protein sequence ID" value="MDP1453079.1"/>
    <property type="molecule type" value="Genomic_DNA"/>
</dbReference>
<feature type="transmembrane region" description="Helical" evidence="1">
    <location>
        <begin position="6"/>
        <end position="28"/>
    </location>
</feature>
<organism evidence="2 3">
    <name type="scientific">Peribacillus frigoritolerans</name>
    <dbReference type="NCBI Taxonomy" id="450367"/>
    <lineage>
        <taxon>Bacteria</taxon>
        <taxon>Bacillati</taxon>
        <taxon>Bacillota</taxon>
        <taxon>Bacilli</taxon>
        <taxon>Bacillales</taxon>
        <taxon>Bacillaceae</taxon>
        <taxon>Peribacillus</taxon>
    </lineage>
</organism>
<dbReference type="RefSeq" id="WP_305162772.1">
    <property type="nucleotide sequence ID" value="NZ_JAUUTW010000022.1"/>
</dbReference>
<feature type="transmembrane region" description="Helical" evidence="1">
    <location>
        <begin position="40"/>
        <end position="64"/>
    </location>
</feature>
<evidence type="ECO:0000256" key="1">
    <source>
        <dbReference type="SAM" id="Phobius"/>
    </source>
</evidence>
<comment type="caution">
    <text evidence="2">The sequence shown here is derived from an EMBL/GenBank/DDBJ whole genome shotgun (WGS) entry which is preliminary data.</text>
</comment>
<feature type="transmembrane region" description="Helical" evidence="1">
    <location>
        <begin position="76"/>
        <end position="100"/>
    </location>
</feature>
<dbReference type="AlphaFoldDB" id="A0AA90PC36"/>
<keyword evidence="1" id="KW-0812">Transmembrane</keyword>
<keyword evidence="1" id="KW-0472">Membrane</keyword>
<evidence type="ECO:0000313" key="2">
    <source>
        <dbReference type="EMBL" id="MDP1453079.1"/>
    </source>
</evidence>
<sequence length="131" mass="14937">MIKANVLILGSIILATILGIFGQGISYFMNENIAKIYPIYYLTGLTMISVFLYLVTPVLTYISIKKQKNEKDKFGVYPLAICAIGLPTSLWSLFVFSYVVGLMKNQQKFPQNKQIHINLLLERSKIVEKVW</sequence>
<evidence type="ECO:0000313" key="3">
    <source>
        <dbReference type="Proteomes" id="UP001178275"/>
    </source>
</evidence>
<keyword evidence="1" id="KW-1133">Transmembrane helix</keyword>